<name>A0A9X1BN93_9BURK</name>
<evidence type="ECO:0000256" key="1">
    <source>
        <dbReference type="SAM" id="MobiDB-lite"/>
    </source>
</evidence>
<feature type="signal peptide" evidence="2">
    <location>
        <begin position="1"/>
        <end position="34"/>
    </location>
</feature>
<dbReference type="AlphaFoldDB" id="A0A9X1BN93"/>
<sequence length="146" mass="16458">MNLPRPAPMARLRRAAAMLALAGSGLLAAGGAQAGSDIHWSIGVQLPPIGTVISNHPQRGYGYGAPPVVVYPGPAVVYGPAPRWDGPPRHHGWHRAHDRGWHKGYREGRRDERRDDRRDERRDDRWDRWDRHDGDRRGHGHGYGHR</sequence>
<dbReference type="Proteomes" id="UP000643207">
    <property type="component" value="Unassembled WGS sequence"/>
</dbReference>
<feature type="compositionally biased region" description="Basic and acidic residues" evidence="1">
    <location>
        <begin position="98"/>
        <end position="137"/>
    </location>
</feature>
<keyword evidence="4" id="KW-1185">Reference proteome</keyword>
<evidence type="ECO:0000256" key="2">
    <source>
        <dbReference type="SAM" id="SignalP"/>
    </source>
</evidence>
<protein>
    <submittedName>
        <fullName evidence="3">Uncharacterized protein</fullName>
    </submittedName>
</protein>
<evidence type="ECO:0000313" key="3">
    <source>
        <dbReference type="EMBL" id="MBL0719447.1"/>
    </source>
</evidence>
<keyword evidence="2" id="KW-0732">Signal</keyword>
<comment type="caution">
    <text evidence="3">The sequence shown here is derived from an EMBL/GenBank/DDBJ whole genome shotgun (WGS) entry which is preliminary data.</text>
</comment>
<organism evidence="3 4">
    <name type="scientific">Aquariibacter lacus</name>
    <dbReference type="NCBI Taxonomy" id="2801332"/>
    <lineage>
        <taxon>Bacteria</taxon>
        <taxon>Pseudomonadati</taxon>
        <taxon>Pseudomonadota</taxon>
        <taxon>Betaproteobacteria</taxon>
        <taxon>Burkholderiales</taxon>
        <taxon>Sphaerotilaceae</taxon>
        <taxon>Aquariibacter</taxon>
    </lineage>
</organism>
<feature type="chain" id="PRO_5040849355" evidence="2">
    <location>
        <begin position="35"/>
        <end position="146"/>
    </location>
</feature>
<reference evidence="3 4" key="1">
    <citation type="submission" date="2021-01" db="EMBL/GenBank/DDBJ databases">
        <title>Piscinibacter sp. Jin2 Genome sequencing and assembly.</title>
        <authorList>
            <person name="Kim I."/>
        </authorList>
    </citation>
    <scope>NUCLEOTIDE SEQUENCE [LARGE SCALE GENOMIC DNA]</scope>
    <source>
        <strain evidence="3 4">Jin2</strain>
    </source>
</reference>
<evidence type="ECO:0000313" key="4">
    <source>
        <dbReference type="Proteomes" id="UP000643207"/>
    </source>
</evidence>
<accession>A0A9X1BN93</accession>
<gene>
    <name evidence="3" type="ORF">JI742_06040</name>
</gene>
<dbReference type="EMBL" id="JAERRA010000001">
    <property type="protein sequence ID" value="MBL0719447.1"/>
    <property type="molecule type" value="Genomic_DNA"/>
</dbReference>
<proteinExistence type="predicted"/>
<feature type="region of interest" description="Disordered" evidence="1">
    <location>
        <begin position="80"/>
        <end position="146"/>
    </location>
</feature>